<dbReference type="InterPro" id="IPR013087">
    <property type="entry name" value="Znf_C2H2_type"/>
</dbReference>
<evidence type="ECO:0000313" key="7">
    <source>
        <dbReference type="EMBL" id="CAD7628070.1"/>
    </source>
</evidence>
<dbReference type="PANTHER" id="PTHR14003">
    <property type="entry name" value="TRANSCRIPTIONAL REPRESSOR PROTEIN YY"/>
    <property type="match status" value="1"/>
</dbReference>
<keyword evidence="8" id="KW-1185">Reference proteome</keyword>
<evidence type="ECO:0000256" key="3">
    <source>
        <dbReference type="ARBA" id="ARBA00022771"/>
    </source>
</evidence>
<gene>
    <name evidence="7" type="ORF">OSB1V03_LOCUS8492</name>
</gene>
<organism evidence="7">
    <name type="scientific">Medioppia subpectinata</name>
    <dbReference type="NCBI Taxonomy" id="1979941"/>
    <lineage>
        <taxon>Eukaryota</taxon>
        <taxon>Metazoa</taxon>
        <taxon>Ecdysozoa</taxon>
        <taxon>Arthropoda</taxon>
        <taxon>Chelicerata</taxon>
        <taxon>Arachnida</taxon>
        <taxon>Acari</taxon>
        <taxon>Acariformes</taxon>
        <taxon>Sarcoptiformes</taxon>
        <taxon>Oribatida</taxon>
        <taxon>Brachypylina</taxon>
        <taxon>Oppioidea</taxon>
        <taxon>Oppiidae</taxon>
        <taxon>Medioppia</taxon>
    </lineage>
</organism>
<evidence type="ECO:0000256" key="5">
    <source>
        <dbReference type="PROSITE-ProRule" id="PRU00042"/>
    </source>
</evidence>
<dbReference type="OrthoDB" id="8113227at2759"/>
<keyword evidence="4" id="KW-0862">Zinc</keyword>
<dbReference type="AlphaFoldDB" id="A0A7R9Q0Y8"/>
<feature type="domain" description="C2H2-type" evidence="6">
    <location>
        <begin position="36"/>
        <end position="61"/>
    </location>
</feature>
<evidence type="ECO:0000256" key="1">
    <source>
        <dbReference type="ARBA" id="ARBA00022723"/>
    </source>
</evidence>
<dbReference type="GO" id="GO:0000785">
    <property type="term" value="C:chromatin"/>
    <property type="evidence" value="ECO:0007669"/>
    <property type="project" value="TreeGrafter"/>
</dbReference>
<reference evidence="7" key="1">
    <citation type="submission" date="2020-11" db="EMBL/GenBank/DDBJ databases">
        <authorList>
            <person name="Tran Van P."/>
        </authorList>
    </citation>
    <scope>NUCLEOTIDE SEQUENCE</scope>
</reference>
<keyword evidence="2" id="KW-0677">Repeat</keyword>
<dbReference type="EMBL" id="CAJPIZ010005332">
    <property type="protein sequence ID" value="CAG2108500.1"/>
    <property type="molecule type" value="Genomic_DNA"/>
</dbReference>
<accession>A0A7R9Q0Y8</accession>
<dbReference type="GO" id="GO:0008270">
    <property type="term" value="F:zinc ion binding"/>
    <property type="evidence" value="ECO:0007669"/>
    <property type="project" value="UniProtKB-KW"/>
</dbReference>
<proteinExistence type="predicted"/>
<evidence type="ECO:0000259" key="6">
    <source>
        <dbReference type="PROSITE" id="PS50157"/>
    </source>
</evidence>
<dbReference type="SMART" id="SM00355">
    <property type="entry name" value="ZnF_C2H2"/>
    <property type="match status" value="2"/>
</dbReference>
<evidence type="ECO:0000313" key="8">
    <source>
        <dbReference type="Proteomes" id="UP000759131"/>
    </source>
</evidence>
<dbReference type="PROSITE" id="PS00028">
    <property type="entry name" value="ZINC_FINGER_C2H2_1"/>
    <property type="match status" value="1"/>
</dbReference>
<dbReference type="SUPFAM" id="SSF57667">
    <property type="entry name" value="beta-beta-alpha zinc fingers"/>
    <property type="match status" value="1"/>
</dbReference>
<dbReference type="InterPro" id="IPR036236">
    <property type="entry name" value="Znf_C2H2_sf"/>
</dbReference>
<dbReference type="GO" id="GO:0005667">
    <property type="term" value="C:transcription regulator complex"/>
    <property type="evidence" value="ECO:0007669"/>
    <property type="project" value="TreeGrafter"/>
</dbReference>
<keyword evidence="1" id="KW-0479">Metal-binding</keyword>
<protein>
    <recommendedName>
        <fullName evidence="6">C2H2-type domain-containing protein</fullName>
    </recommendedName>
</protein>
<dbReference type="GO" id="GO:0000981">
    <property type="term" value="F:DNA-binding transcription factor activity, RNA polymerase II-specific"/>
    <property type="evidence" value="ECO:0007669"/>
    <property type="project" value="TreeGrafter"/>
</dbReference>
<dbReference type="Proteomes" id="UP000759131">
    <property type="component" value="Unassembled WGS sequence"/>
</dbReference>
<evidence type="ECO:0000256" key="4">
    <source>
        <dbReference type="ARBA" id="ARBA00022833"/>
    </source>
</evidence>
<dbReference type="PANTHER" id="PTHR14003:SF19">
    <property type="entry name" value="YY2 TRANSCRIPTION FACTOR"/>
    <property type="match status" value="1"/>
</dbReference>
<evidence type="ECO:0000256" key="2">
    <source>
        <dbReference type="ARBA" id="ARBA00022737"/>
    </source>
</evidence>
<sequence length="66" mass="7965">MSKKSFKCDEQNCGKSFDKNFRLNEQKRIHSGEKPFVCHFNYCNKSFLYKCNLMRHMNRAHKCVDN</sequence>
<dbReference type="GO" id="GO:0031519">
    <property type="term" value="C:PcG protein complex"/>
    <property type="evidence" value="ECO:0007669"/>
    <property type="project" value="TreeGrafter"/>
</dbReference>
<dbReference type="FunFam" id="3.30.160.60:FF:000100">
    <property type="entry name" value="Zinc finger 45-like"/>
    <property type="match status" value="1"/>
</dbReference>
<dbReference type="Gene3D" id="3.30.160.60">
    <property type="entry name" value="Classic Zinc Finger"/>
    <property type="match status" value="2"/>
</dbReference>
<feature type="domain" description="C2H2-type" evidence="6">
    <location>
        <begin position="6"/>
        <end position="35"/>
    </location>
</feature>
<dbReference type="PROSITE" id="PS50157">
    <property type="entry name" value="ZINC_FINGER_C2H2_2"/>
    <property type="match status" value="2"/>
</dbReference>
<keyword evidence="3 5" id="KW-0863">Zinc-finger</keyword>
<dbReference type="EMBL" id="OC859907">
    <property type="protein sequence ID" value="CAD7628070.1"/>
    <property type="molecule type" value="Genomic_DNA"/>
</dbReference>
<name>A0A7R9Q0Y8_9ACAR</name>
<dbReference type="GO" id="GO:0000978">
    <property type="term" value="F:RNA polymerase II cis-regulatory region sequence-specific DNA binding"/>
    <property type="evidence" value="ECO:0007669"/>
    <property type="project" value="TreeGrafter"/>
</dbReference>